<keyword evidence="2 3" id="KW-0067">ATP-binding</keyword>
<reference evidence="3" key="1">
    <citation type="submission" date="2020-02" db="EMBL/GenBank/DDBJ databases">
        <title>Investigating the Use of Bacteriophages as New Decolonization Strategy for Intestinal Carriage of CTX-M-15-producing ST131 Escherichia coli: an In Vitro Continuous Culture System Model.</title>
        <authorList>
            <person name="Bernasconi O.J."/>
            <person name="Campos-Madueno E.I."/>
            <person name="Dona V."/>
            <person name="Perreten V."/>
            <person name="Carattoli A."/>
            <person name="Endimiani A."/>
        </authorList>
    </citation>
    <scope>NUCLEOTIDE SEQUENCE</scope>
    <source>
        <strain evidence="3">4901.28</strain>
    </source>
</reference>
<feature type="non-terminal residue" evidence="3">
    <location>
        <position position="76"/>
    </location>
</feature>
<protein>
    <submittedName>
        <fullName evidence="3">ABC transporter ATP-binding protein</fullName>
    </submittedName>
</protein>
<organism evidence="3">
    <name type="scientific">Escherichia coli</name>
    <dbReference type="NCBI Taxonomy" id="562"/>
    <lineage>
        <taxon>Bacteria</taxon>
        <taxon>Pseudomonadati</taxon>
        <taxon>Pseudomonadota</taxon>
        <taxon>Gammaproteobacteria</taxon>
        <taxon>Enterobacterales</taxon>
        <taxon>Enterobacteriaceae</taxon>
        <taxon>Escherichia</taxon>
    </lineage>
</organism>
<comment type="caution">
    <text evidence="3">The sequence shown here is derived from an EMBL/GenBank/DDBJ whole genome shotgun (WGS) entry which is preliminary data.</text>
</comment>
<evidence type="ECO:0000313" key="3">
    <source>
        <dbReference type="EMBL" id="NEU03243.1"/>
    </source>
</evidence>
<evidence type="ECO:0000256" key="1">
    <source>
        <dbReference type="ARBA" id="ARBA00022741"/>
    </source>
</evidence>
<gene>
    <name evidence="3" type="ORF">G3563_30505</name>
</gene>
<dbReference type="InterPro" id="IPR027417">
    <property type="entry name" value="P-loop_NTPase"/>
</dbReference>
<dbReference type="PANTHER" id="PTHR43790:SF4">
    <property type="entry name" value="GUANOSINE IMPORT ATP-BINDING PROTEIN NUPO"/>
    <property type="match status" value="1"/>
</dbReference>
<dbReference type="GO" id="GO:0005524">
    <property type="term" value="F:ATP binding"/>
    <property type="evidence" value="ECO:0007669"/>
    <property type="project" value="UniProtKB-KW"/>
</dbReference>
<keyword evidence="1" id="KW-0547">Nucleotide-binding</keyword>
<dbReference type="EMBL" id="JAAHTE010001040">
    <property type="protein sequence ID" value="NEU03243.1"/>
    <property type="molecule type" value="Genomic_DNA"/>
</dbReference>
<dbReference type="InterPro" id="IPR050107">
    <property type="entry name" value="ABC_carbohydrate_import_ATPase"/>
</dbReference>
<evidence type="ECO:0000256" key="2">
    <source>
        <dbReference type="ARBA" id="ARBA00022840"/>
    </source>
</evidence>
<sequence length="76" mass="8365">EPTEGSVKINGKSVIVKNPNQANEIGIGMVHQHFKLVAAYTNLQNVIMGSEFTYNYSMGTLDLKLAKAKIKSIQEL</sequence>
<name>A0A6D1AG70_ECOLX</name>
<dbReference type="AlphaFoldDB" id="A0A6D1AG70"/>
<dbReference type="PANTHER" id="PTHR43790">
    <property type="entry name" value="CARBOHYDRATE TRANSPORT ATP-BINDING PROTEIN MG119-RELATED"/>
    <property type="match status" value="1"/>
</dbReference>
<dbReference type="Gene3D" id="3.40.50.300">
    <property type="entry name" value="P-loop containing nucleotide triphosphate hydrolases"/>
    <property type="match status" value="1"/>
</dbReference>
<feature type="non-terminal residue" evidence="3">
    <location>
        <position position="1"/>
    </location>
</feature>
<accession>A0A6D1AG70</accession>
<proteinExistence type="predicted"/>
<dbReference type="SUPFAM" id="SSF52540">
    <property type="entry name" value="P-loop containing nucleoside triphosphate hydrolases"/>
    <property type="match status" value="1"/>
</dbReference>